<reference evidence="1 2" key="1">
    <citation type="submission" date="2019-05" db="EMBL/GenBank/DDBJ databases">
        <title>Arcobacter sp. nov., isolated from sea sediment.</title>
        <authorList>
            <person name="Kim W."/>
        </authorList>
    </citation>
    <scope>NUCLEOTIDE SEQUENCE [LARGE SCALE GENOMIC DNA]</scope>
    <source>
        <strain evidence="1 2">CAU 1517</strain>
    </source>
</reference>
<proteinExistence type="predicted"/>
<accession>A0A5R8Y589</accession>
<dbReference type="OrthoDB" id="5339562at2"/>
<organism evidence="1 2">
    <name type="scientific">Arcobacter arenosus</name>
    <dbReference type="NCBI Taxonomy" id="2576037"/>
    <lineage>
        <taxon>Bacteria</taxon>
        <taxon>Pseudomonadati</taxon>
        <taxon>Campylobacterota</taxon>
        <taxon>Epsilonproteobacteria</taxon>
        <taxon>Campylobacterales</taxon>
        <taxon>Arcobacteraceae</taxon>
        <taxon>Arcobacter</taxon>
    </lineage>
</organism>
<sequence length="253" mass="30346">MKYFGFSSENEYLPSFDKFQSEINKRLMFLKFFNQEVDENYKFSKEEIKECKRNTLFELFIKKIVKNLKYSSYSFSPIKKIDVEKTNKINKFIKNLNEELKFEFKNFDIKNTLEFTDINKAYFLIDILENKDFSLFLEGEKIFKNFVSNKILNGGENREVFINNDSIDIKSELHSFCTKIFTFWEFIDAKNLNIDAHIKKAVECIKTTEFKQVYLVYPKNENFNKHIQVKTDEVTCGEYEIKLIPYSLRSTLR</sequence>
<gene>
    <name evidence="1" type="ORF">FDK22_02115</name>
</gene>
<name>A0A5R8Y589_9BACT</name>
<dbReference type="AlphaFoldDB" id="A0A5R8Y589"/>
<evidence type="ECO:0000313" key="1">
    <source>
        <dbReference type="EMBL" id="TLP40833.1"/>
    </source>
</evidence>
<comment type="caution">
    <text evidence="1">The sequence shown here is derived from an EMBL/GenBank/DDBJ whole genome shotgun (WGS) entry which is preliminary data.</text>
</comment>
<dbReference type="RefSeq" id="WP_138151235.1">
    <property type="nucleotide sequence ID" value="NZ_VANU01000001.1"/>
</dbReference>
<keyword evidence="2" id="KW-1185">Reference proteome</keyword>
<evidence type="ECO:0000313" key="2">
    <source>
        <dbReference type="Proteomes" id="UP000308901"/>
    </source>
</evidence>
<protein>
    <submittedName>
        <fullName evidence="1">Uncharacterized protein</fullName>
    </submittedName>
</protein>
<dbReference type="Proteomes" id="UP000308901">
    <property type="component" value="Unassembled WGS sequence"/>
</dbReference>
<dbReference type="EMBL" id="VANU01000001">
    <property type="protein sequence ID" value="TLP40833.1"/>
    <property type="molecule type" value="Genomic_DNA"/>
</dbReference>